<feature type="binding site" evidence="10 11">
    <location>
        <position position="65"/>
    </location>
    <ligand>
        <name>[4Fe-4S] cluster</name>
        <dbReference type="ChEBI" id="CHEBI:49883"/>
        <note>4Fe-4S-S-AdoMet</note>
    </ligand>
</feature>
<protein>
    <recommendedName>
        <fullName evidence="2 10">5-amino-6-(D-ribitylamino)uracil--L-tyrosine 4-hydroxyphenyl transferase</fullName>
        <ecNumber evidence="2 10">2.5.1.147</ecNumber>
    </recommendedName>
    <alternativeName>
        <fullName evidence="10">FO synthase subunit 2</fullName>
    </alternativeName>
</protein>
<dbReference type="NCBIfam" id="TIGR00423">
    <property type="entry name" value="CofH family radical SAM protein"/>
    <property type="match status" value="1"/>
</dbReference>
<evidence type="ECO:0000256" key="11">
    <source>
        <dbReference type="PIRSR" id="PIRSR004762-1"/>
    </source>
</evidence>
<dbReference type="GO" id="GO:0051539">
    <property type="term" value="F:4 iron, 4 sulfur cluster binding"/>
    <property type="evidence" value="ECO:0007669"/>
    <property type="project" value="UniProtKB-KW"/>
</dbReference>
<dbReference type="SFLD" id="SFLDF00293">
    <property type="entry name" value="((2_3_4_5-tetrahydroxypentyl)a"/>
    <property type="match status" value="1"/>
</dbReference>
<organism evidence="14 15">
    <name type="scientific">Methanococcoides vulcani</name>
    <dbReference type="NCBI Taxonomy" id="1353158"/>
    <lineage>
        <taxon>Archaea</taxon>
        <taxon>Methanobacteriati</taxon>
        <taxon>Methanobacteriota</taxon>
        <taxon>Stenosarchaea group</taxon>
        <taxon>Methanomicrobia</taxon>
        <taxon>Methanosarcinales</taxon>
        <taxon>Methanosarcinaceae</taxon>
        <taxon>Methanococcoides</taxon>
    </lineage>
</organism>
<accession>A0A1H9Y9M1</accession>
<dbReference type="SFLD" id="SFLDF00343">
    <property type="entry name" value="aminofutalosine_synthase_(mqnE"/>
    <property type="match status" value="1"/>
</dbReference>
<comment type="pathway">
    <text evidence="1 10">Cofactor biosynthesis; coenzyme F0 biosynthesis.</text>
</comment>
<feature type="binding site" evidence="10 11">
    <location>
        <position position="61"/>
    </location>
    <ligand>
        <name>[4Fe-4S] cluster</name>
        <dbReference type="ChEBI" id="CHEBI:49883"/>
        <note>4Fe-4S-S-AdoMet</note>
    </ligand>
</feature>
<feature type="binding site" evidence="12">
    <location>
        <position position="169"/>
    </location>
    <ligand>
        <name>(3R)-3-methyl-D-ornithine</name>
        <dbReference type="ChEBI" id="CHEBI:64642"/>
    </ligand>
</feature>
<dbReference type="SMART" id="SM00729">
    <property type="entry name" value="Elp3"/>
    <property type="match status" value="1"/>
</dbReference>
<dbReference type="InterPro" id="IPR020050">
    <property type="entry name" value="FO_synthase_su2"/>
</dbReference>
<dbReference type="InterPro" id="IPR013785">
    <property type="entry name" value="Aldolase_TIM"/>
</dbReference>
<dbReference type="EC" id="2.5.1.147" evidence="2 10"/>
<dbReference type="InterPro" id="IPR058240">
    <property type="entry name" value="rSAM_sf"/>
</dbReference>
<comment type="catalytic activity">
    <reaction evidence="9 10">
        <text>5-amino-6-(D-ribitylamino)uracil + L-tyrosine + S-adenosyl-L-methionine = 5-amino-5-(4-hydroxybenzyl)-6-(D-ribitylimino)-5,6-dihydrouracil + 2-iminoacetate + 5'-deoxyadenosine + L-methionine + H(+)</text>
        <dbReference type="Rhea" id="RHEA:55200"/>
        <dbReference type="ChEBI" id="CHEBI:15378"/>
        <dbReference type="ChEBI" id="CHEBI:15934"/>
        <dbReference type="ChEBI" id="CHEBI:17319"/>
        <dbReference type="ChEBI" id="CHEBI:57844"/>
        <dbReference type="ChEBI" id="CHEBI:58315"/>
        <dbReference type="ChEBI" id="CHEBI:59789"/>
        <dbReference type="ChEBI" id="CHEBI:77846"/>
        <dbReference type="ChEBI" id="CHEBI:85936"/>
        <dbReference type="EC" id="2.5.1.147"/>
    </reaction>
</comment>
<dbReference type="SFLD" id="SFLDG01082">
    <property type="entry name" value="B12-binding_domain_containing"/>
    <property type="match status" value="1"/>
</dbReference>
<evidence type="ECO:0000256" key="9">
    <source>
        <dbReference type="ARBA" id="ARBA00048468"/>
    </source>
</evidence>
<dbReference type="InterPro" id="IPR006638">
    <property type="entry name" value="Elp3/MiaA/NifB-like_rSAM"/>
</dbReference>
<dbReference type="Pfam" id="PF04055">
    <property type="entry name" value="Radical_SAM"/>
    <property type="match status" value="1"/>
</dbReference>
<keyword evidence="4 10" id="KW-0808">Transferase</keyword>
<feature type="binding site" evidence="12">
    <location>
        <position position="133"/>
    </location>
    <ligand>
        <name>(3R)-3-methyl-D-ornithine</name>
        <dbReference type="ChEBI" id="CHEBI:64642"/>
    </ligand>
</feature>
<dbReference type="InterPro" id="IPR019940">
    <property type="entry name" value="CofH_family"/>
</dbReference>
<evidence type="ECO:0000256" key="7">
    <source>
        <dbReference type="ARBA" id="ARBA00023004"/>
    </source>
</evidence>
<dbReference type="AlphaFoldDB" id="A0A1H9Y9M1"/>
<evidence type="ECO:0000256" key="6">
    <source>
        <dbReference type="ARBA" id="ARBA00022723"/>
    </source>
</evidence>
<keyword evidence="3 10" id="KW-0004">4Fe-4S</keyword>
<proteinExistence type="inferred from homology"/>
<evidence type="ECO:0000313" key="15">
    <source>
        <dbReference type="Proteomes" id="UP000243338"/>
    </source>
</evidence>
<evidence type="ECO:0000256" key="3">
    <source>
        <dbReference type="ARBA" id="ARBA00022485"/>
    </source>
</evidence>
<sequence length="356" mass="39888">MIPEDIVERAYQGTTTKEDALKLLEVKPFELYALADQLRYEAVGDNVTYVVNRNINFTDKCIGTCGFCAFKNKKGYVLSPEQIREKIDEAVAAGATELCIQGGLMQDVKLDLYLDILRAVKEDHHHIHTHCFSPMEVYHAATSSGLTIEETLAELKKNGLNTMPGTAAEILADRVRDIICPEKITKQQWVDIVTSAHQAGIPTTATMMYGHVETWEERIDHILTIRDIQKKTRGFTEFVPLPFMPYNNRIGDEMLKSGQFMTTGTEDLKVYSLARILLNTHIENIQVSWVKLGKKLAQVALLCGGNDLGGTLMEESISRSAGAANGEVITVEELEWIIRAAERTPVQRDTLYRSIL</sequence>
<feature type="binding site" evidence="12">
    <location>
        <position position="288"/>
    </location>
    <ligand>
        <name>(3R)-3-methyl-D-ornithine</name>
        <dbReference type="ChEBI" id="CHEBI:64642"/>
    </ligand>
</feature>
<dbReference type="Pfam" id="PF19288">
    <property type="entry name" value="CofH_C"/>
    <property type="match status" value="1"/>
</dbReference>
<dbReference type="PIRSF" id="PIRSF004762">
    <property type="entry name" value="CHP00423"/>
    <property type="match status" value="1"/>
</dbReference>
<evidence type="ECO:0000259" key="13">
    <source>
        <dbReference type="PROSITE" id="PS51918"/>
    </source>
</evidence>
<evidence type="ECO:0000256" key="2">
    <source>
        <dbReference type="ARBA" id="ARBA00012289"/>
    </source>
</evidence>
<dbReference type="STRING" id="1353158.SAMN04488587_0371"/>
<dbReference type="CDD" id="cd01335">
    <property type="entry name" value="Radical_SAM"/>
    <property type="match status" value="1"/>
</dbReference>
<dbReference type="SFLD" id="SFLDG01388">
    <property type="entry name" value="7_8-didemethyl-8-hydroxy-5-dea"/>
    <property type="match status" value="1"/>
</dbReference>
<dbReference type="SUPFAM" id="SSF102114">
    <property type="entry name" value="Radical SAM enzymes"/>
    <property type="match status" value="1"/>
</dbReference>
<evidence type="ECO:0000313" key="14">
    <source>
        <dbReference type="EMBL" id="SES65640.1"/>
    </source>
</evidence>
<dbReference type="InterPro" id="IPR007197">
    <property type="entry name" value="rSAM"/>
</dbReference>
<feature type="binding site" evidence="12">
    <location>
        <position position="67"/>
    </location>
    <ligand>
        <name>S-adenosyl-L-methionine</name>
        <dbReference type="ChEBI" id="CHEBI:59789"/>
    </ligand>
</feature>
<evidence type="ECO:0000256" key="1">
    <source>
        <dbReference type="ARBA" id="ARBA00004712"/>
    </source>
</evidence>
<evidence type="ECO:0000256" key="10">
    <source>
        <dbReference type="HAMAP-Rule" id="MF_01612"/>
    </source>
</evidence>
<comment type="subunit">
    <text evidence="10">The FO synthase complex consists of two subunits, CofG and CofH.</text>
</comment>
<evidence type="ECO:0000256" key="5">
    <source>
        <dbReference type="ARBA" id="ARBA00022691"/>
    </source>
</evidence>
<dbReference type="PANTHER" id="PTHR43076">
    <property type="entry name" value="FO SYNTHASE (COFH)"/>
    <property type="match status" value="1"/>
</dbReference>
<keyword evidence="8 10" id="KW-0411">Iron-sulfur</keyword>
<keyword evidence="7 10" id="KW-0408">Iron</keyword>
<dbReference type="Gene3D" id="3.20.20.70">
    <property type="entry name" value="Aldolase class I"/>
    <property type="match status" value="1"/>
</dbReference>
<dbReference type="SFLD" id="SFLDG01064">
    <property type="entry name" value="F420__menaquinone_cofactor_bio"/>
    <property type="match status" value="1"/>
</dbReference>
<name>A0A1H9Y9M1_9EURY</name>
<dbReference type="SFLD" id="SFLDG01389">
    <property type="entry name" value="menaquinone_synthsis_involved"/>
    <property type="match status" value="1"/>
</dbReference>
<keyword evidence="5 10" id="KW-0949">S-adenosyl-L-methionine</keyword>
<dbReference type="OrthoDB" id="8186at2157"/>
<dbReference type="HAMAP" id="MF_01612">
    <property type="entry name" value="FO_synth_sub2"/>
    <property type="match status" value="1"/>
</dbReference>
<comment type="cofactor">
    <cofactor evidence="10 11">
        <name>[4Fe-4S] cluster</name>
        <dbReference type="ChEBI" id="CHEBI:49883"/>
    </cofactor>
    <text evidence="10 11">Binds 1 [4Fe-4S] cluster. The cluster is coordinated with 3 cysteines and an exchangeable S-adenosyl-L-methionine.</text>
</comment>
<dbReference type="GO" id="GO:0141093">
    <property type="term" value="F:5-amino-6-(D-ribitylamino)uracil--L-tyrosine 4-hydroxyphenyl transferase activity"/>
    <property type="evidence" value="ECO:0007669"/>
    <property type="project" value="UniProtKB-EC"/>
</dbReference>
<dbReference type="InterPro" id="IPR045567">
    <property type="entry name" value="CofH/MnqC-like_C"/>
</dbReference>
<evidence type="ECO:0000256" key="8">
    <source>
        <dbReference type="ARBA" id="ARBA00023014"/>
    </source>
</evidence>
<dbReference type="EMBL" id="FOHQ01000001">
    <property type="protein sequence ID" value="SES65640.1"/>
    <property type="molecule type" value="Genomic_DNA"/>
</dbReference>
<comment type="function">
    <text evidence="10">Catalyzes the radical-mediated synthesis of 5-amino-5-(4-hydroxybenzyl)-6-(D-ribitylimino)-5,6-dihydrouracil from 5-amino-6-(D-ribitylamino)uracil and L-tyrosine.</text>
</comment>
<dbReference type="InterPro" id="IPR034405">
    <property type="entry name" value="F420"/>
</dbReference>
<gene>
    <name evidence="10" type="primary">cofH</name>
    <name evidence="14" type="ORF">SAMN04488587_0371</name>
</gene>
<evidence type="ECO:0000256" key="12">
    <source>
        <dbReference type="PIRSR" id="PIRSR004762-2"/>
    </source>
</evidence>
<comment type="similarity">
    <text evidence="10">Belongs to the radical SAM superfamily. CofH family.</text>
</comment>
<dbReference type="NCBIfam" id="NF005609">
    <property type="entry name" value="PRK07360.1"/>
    <property type="match status" value="1"/>
</dbReference>
<feature type="domain" description="Radical SAM core" evidence="13">
    <location>
        <begin position="47"/>
        <end position="275"/>
    </location>
</feature>
<dbReference type="SFLD" id="SFLDS00029">
    <property type="entry name" value="Radical_SAM"/>
    <property type="match status" value="1"/>
</dbReference>
<dbReference type="GO" id="GO:0044689">
    <property type="term" value="F:7,8-didemethyl-8-hydroxy-5-deazariboflavin synthase activity"/>
    <property type="evidence" value="ECO:0007669"/>
    <property type="project" value="TreeGrafter"/>
</dbReference>
<reference evidence="15" key="1">
    <citation type="submission" date="2016-10" db="EMBL/GenBank/DDBJ databases">
        <authorList>
            <person name="Varghese N."/>
            <person name="Submissions S."/>
        </authorList>
    </citation>
    <scope>NUCLEOTIDE SEQUENCE [LARGE SCALE GENOMIC DNA]</scope>
    <source>
        <strain evidence="15">SLH 33</strain>
    </source>
</reference>
<dbReference type="PANTHER" id="PTHR43076:SF1">
    <property type="entry name" value="LIPOYL SYNTHASE 2"/>
    <property type="match status" value="1"/>
</dbReference>
<dbReference type="NCBIfam" id="TIGR03551">
    <property type="entry name" value="F420_cofH"/>
    <property type="match status" value="1"/>
</dbReference>
<dbReference type="GO" id="GO:0005506">
    <property type="term" value="F:iron ion binding"/>
    <property type="evidence" value="ECO:0007669"/>
    <property type="project" value="UniProtKB-UniRule"/>
</dbReference>
<dbReference type="UniPathway" id="UPA00072"/>
<evidence type="ECO:0000256" key="4">
    <source>
        <dbReference type="ARBA" id="ARBA00022679"/>
    </source>
</evidence>
<dbReference type="Proteomes" id="UP000243338">
    <property type="component" value="Unassembled WGS sequence"/>
</dbReference>
<keyword evidence="15" id="KW-1185">Reference proteome</keyword>
<dbReference type="RefSeq" id="WP_091688457.1">
    <property type="nucleotide sequence ID" value="NZ_CAAGSJ010000004.1"/>
</dbReference>
<feature type="binding site" evidence="10 11">
    <location>
        <position position="68"/>
    </location>
    <ligand>
        <name>[4Fe-4S] cluster</name>
        <dbReference type="ChEBI" id="CHEBI:49883"/>
        <note>4Fe-4S-S-AdoMet</note>
    </ligand>
</feature>
<dbReference type="PROSITE" id="PS51918">
    <property type="entry name" value="RADICAL_SAM"/>
    <property type="match status" value="1"/>
</dbReference>
<keyword evidence="6 10" id="KW-0479">Metal-binding</keyword>